<feature type="compositionally biased region" description="Polar residues" evidence="1">
    <location>
        <begin position="151"/>
        <end position="160"/>
    </location>
</feature>
<accession>A0A084GFN5</accession>
<organism evidence="3 4">
    <name type="scientific">Pseudallescheria apiosperma</name>
    <name type="common">Scedosporium apiospermum</name>
    <dbReference type="NCBI Taxonomy" id="563466"/>
    <lineage>
        <taxon>Eukaryota</taxon>
        <taxon>Fungi</taxon>
        <taxon>Dikarya</taxon>
        <taxon>Ascomycota</taxon>
        <taxon>Pezizomycotina</taxon>
        <taxon>Sordariomycetes</taxon>
        <taxon>Hypocreomycetidae</taxon>
        <taxon>Microascales</taxon>
        <taxon>Microascaceae</taxon>
        <taxon>Scedosporium</taxon>
    </lineage>
</organism>
<evidence type="ECO:0000313" key="4">
    <source>
        <dbReference type="Proteomes" id="UP000028545"/>
    </source>
</evidence>
<feature type="compositionally biased region" description="Basic and acidic residues" evidence="1">
    <location>
        <begin position="99"/>
        <end position="109"/>
    </location>
</feature>
<dbReference type="RefSeq" id="XP_016645946.1">
    <property type="nucleotide sequence ID" value="XM_016783775.1"/>
</dbReference>
<dbReference type="SUPFAM" id="SSF48097">
    <property type="entry name" value="Regulator of G-protein signaling, RGS"/>
    <property type="match status" value="1"/>
</dbReference>
<protein>
    <recommendedName>
        <fullName evidence="5">RGS domain-containing protein</fullName>
    </recommendedName>
</protein>
<keyword evidence="2" id="KW-0812">Transmembrane</keyword>
<feature type="region of interest" description="Disordered" evidence="1">
    <location>
        <begin position="99"/>
        <end position="118"/>
    </location>
</feature>
<keyword evidence="4" id="KW-1185">Reference proteome</keyword>
<sequence length="445" mass="50925">MTLLMYSGPERKRSRELDRQETLRIDALEKKAKATKKWIHPNLRFEEIAKNKTPQPCSLNDFMDYLVYVEHKAETLQFFLWYCDYVKRWMALSSKKKSMAEKWDPENKRPVTSHSRNGSLKEKVKLGAILDLLDATEKSDSTLAPERTHRSNPSATNFSLPRSPGPVAMEKTDEEEEGRNWEPFSAQPYRDEINQIIRHYVMTGSPRQLQLSATDRAACIHAAEHTTHPSALLPAFISAEAMLRGELHPNFISWSICNVNRPLLVLIRVLNTFMLLAAIGLSVLFMIMDWPKPLRAVTGPLWVMGFCGLVASASGMCMFLHFKNRKQLRPWEQPTDIETESFRRSKRHLRKNTADSVMSFVDPLRKESLQTFGPRNDFSEEDWVATYDKKSWVSKIFDPTVPIENRHVIVLQDGVIAGSILWGTLLGVAVTAGLVFLPSLKEILR</sequence>
<evidence type="ECO:0000256" key="2">
    <source>
        <dbReference type="SAM" id="Phobius"/>
    </source>
</evidence>
<proteinExistence type="predicted"/>
<dbReference type="PANTHER" id="PTHR39466">
    <property type="entry name" value="RGS DOMAIN-CONTAINING PROTEIN"/>
    <property type="match status" value="1"/>
</dbReference>
<dbReference type="InterPro" id="IPR036305">
    <property type="entry name" value="RGS_sf"/>
</dbReference>
<comment type="caution">
    <text evidence="3">The sequence shown here is derived from an EMBL/GenBank/DDBJ whole genome shotgun (WGS) entry which is preliminary data.</text>
</comment>
<dbReference type="VEuPathDB" id="FungiDB:SAPIO_CDS1013"/>
<dbReference type="GeneID" id="27719295"/>
<dbReference type="OrthoDB" id="3232309at2759"/>
<evidence type="ECO:0000313" key="3">
    <source>
        <dbReference type="EMBL" id="KEZ46147.1"/>
    </source>
</evidence>
<keyword evidence="2" id="KW-1133">Transmembrane helix</keyword>
<dbReference type="AlphaFoldDB" id="A0A084GFN5"/>
<name>A0A084GFN5_PSEDA</name>
<feature type="transmembrane region" description="Helical" evidence="2">
    <location>
        <begin position="415"/>
        <end position="437"/>
    </location>
</feature>
<feature type="transmembrane region" description="Helical" evidence="2">
    <location>
        <begin position="300"/>
        <end position="322"/>
    </location>
</feature>
<dbReference type="InterPro" id="IPR044926">
    <property type="entry name" value="RGS_subdomain_2"/>
</dbReference>
<reference evidence="3 4" key="1">
    <citation type="journal article" date="2014" name="Genome Announc.">
        <title>Draft genome sequence of the pathogenic fungus Scedosporium apiospermum.</title>
        <authorList>
            <person name="Vandeputte P."/>
            <person name="Ghamrawi S."/>
            <person name="Rechenmann M."/>
            <person name="Iltis A."/>
            <person name="Giraud S."/>
            <person name="Fleury M."/>
            <person name="Thornton C."/>
            <person name="Delhaes L."/>
            <person name="Meyer W."/>
            <person name="Papon N."/>
            <person name="Bouchara J.P."/>
        </authorList>
    </citation>
    <scope>NUCLEOTIDE SEQUENCE [LARGE SCALE GENOMIC DNA]</scope>
    <source>
        <strain evidence="3 4">IHEM 14462</strain>
    </source>
</reference>
<evidence type="ECO:0000256" key="1">
    <source>
        <dbReference type="SAM" id="MobiDB-lite"/>
    </source>
</evidence>
<dbReference type="HOGENOM" id="CLU_041181_1_0_1"/>
<dbReference type="Proteomes" id="UP000028545">
    <property type="component" value="Unassembled WGS sequence"/>
</dbReference>
<dbReference type="EMBL" id="JOWA01000044">
    <property type="protein sequence ID" value="KEZ46147.1"/>
    <property type="molecule type" value="Genomic_DNA"/>
</dbReference>
<feature type="region of interest" description="Disordered" evidence="1">
    <location>
        <begin position="139"/>
        <end position="180"/>
    </location>
</feature>
<dbReference type="PANTHER" id="PTHR39466:SF1">
    <property type="entry name" value="RGS DOMAIN-CONTAINING PROTEIN"/>
    <property type="match status" value="1"/>
</dbReference>
<evidence type="ECO:0008006" key="5">
    <source>
        <dbReference type="Google" id="ProtNLM"/>
    </source>
</evidence>
<keyword evidence="2" id="KW-0472">Membrane</keyword>
<feature type="transmembrane region" description="Helical" evidence="2">
    <location>
        <begin position="263"/>
        <end position="288"/>
    </location>
</feature>
<dbReference type="KEGG" id="sapo:SAPIO_CDS1013"/>
<dbReference type="Gene3D" id="1.10.167.10">
    <property type="entry name" value="Regulator of G-protein Signalling 4, domain 2"/>
    <property type="match status" value="1"/>
</dbReference>
<dbReference type="OMA" id="MQAYSAW"/>
<gene>
    <name evidence="3" type="ORF">SAPIO_CDS1013</name>
</gene>